<sequence>MHLSAPYLSSLSVDFNTQQAMKTRISRFVAATVLLGTLSFGTATQAQYGGGGDSRSGDYNKKYGQYGGGRNFVALTSNNVLVRGNKSGQSPINVTGTNENLLGIDYRPANGMLYGITSTKVYTINVGTGVATEVSTLSLNNQPIALKVGQESGVDFNPVVDRLRVVGSNDQNFRINVDTGVVLMDGNINYAAGDRHAGQNPSLTAAAYTNSFAGGPDPKRTTSLYDIDFDRDVLTLQNPPNNGTLQTIGSLNVDFERTAGFNISGRNDALAVSNSTLYEIDLRSGSARAVAKLPSDQYIGLSVSISADRNR</sequence>
<protein>
    <recommendedName>
        <fullName evidence="1">DUF4394 domain-containing protein</fullName>
    </recommendedName>
</protein>
<evidence type="ECO:0000259" key="1">
    <source>
        <dbReference type="Pfam" id="PF14339"/>
    </source>
</evidence>
<dbReference type="EMBL" id="CADCTY010001828">
    <property type="protein sequence ID" value="CAA9389260.1"/>
    <property type="molecule type" value="Genomic_DNA"/>
</dbReference>
<dbReference type="InterPro" id="IPR011044">
    <property type="entry name" value="Quino_amine_DH_bsu"/>
</dbReference>
<accession>A0A6J4NJ53</accession>
<dbReference type="AlphaFoldDB" id="A0A6J4NJ53"/>
<feature type="domain" description="DUF4394" evidence="1">
    <location>
        <begin position="90"/>
        <end position="299"/>
    </location>
</feature>
<reference evidence="2" key="1">
    <citation type="submission" date="2020-02" db="EMBL/GenBank/DDBJ databases">
        <authorList>
            <person name="Meier V. D."/>
        </authorList>
    </citation>
    <scope>NUCLEOTIDE SEQUENCE</scope>
    <source>
        <strain evidence="2">AVDCRST_MAG94</strain>
    </source>
</reference>
<dbReference type="InterPro" id="IPR025507">
    <property type="entry name" value="DUF4394"/>
</dbReference>
<name>A0A6J4NJ53_9CYAN</name>
<proteinExistence type="predicted"/>
<gene>
    <name evidence="2" type="ORF">AVDCRST_MAG94-5310</name>
</gene>
<organism evidence="2">
    <name type="scientific">uncultured Leptolyngbya sp</name>
    <dbReference type="NCBI Taxonomy" id="332963"/>
    <lineage>
        <taxon>Bacteria</taxon>
        <taxon>Bacillati</taxon>
        <taxon>Cyanobacteriota</taxon>
        <taxon>Cyanophyceae</taxon>
        <taxon>Leptolyngbyales</taxon>
        <taxon>Leptolyngbyaceae</taxon>
        <taxon>Leptolyngbya group</taxon>
        <taxon>Leptolyngbya</taxon>
        <taxon>environmental samples</taxon>
    </lineage>
</organism>
<dbReference type="Pfam" id="PF14339">
    <property type="entry name" value="DUF4394"/>
    <property type="match status" value="1"/>
</dbReference>
<dbReference type="SUPFAM" id="SSF50969">
    <property type="entry name" value="YVTN repeat-like/Quinoprotein amine dehydrogenase"/>
    <property type="match status" value="1"/>
</dbReference>
<evidence type="ECO:0000313" key="2">
    <source>
        <dbReference type="EMBL" id="CAA9389260.1"/>
    </source>
</evidence>